<dbReference type="InterPro" id="IPR019777">
    <property type="entry name" value="Form_AcTrfase_GR_CS"/>
</dbReference>
<dbReference type="InterPro" id="IPR001150">
    <property type="entry name" value="Gly_radical"/>
</dbReference>
<feature type="modified residue" description="Glycine radical" evidence="2">
    <location>
        <position position="98"/>
    </location>
</feature>
<dbReference type="Pfam" id="PF01228">
    <property type="entry name" value="Gly_radical"/>
    <property type="match status" value="1"/>
</dbReference>
<sequence>MKGYIIDYGVGKAVALCNDIECRIAVSKDPMLPEGTVIPFSDIKKAGAELHEITVENVPEVRIEGGQHLNVNVLNRETLQDAVKHPEKYPQLTIRVSGYAVRFNALTREQQLDVINRTFTEAM</sequence>
<dbReference type="PROSITE" id="PS00850">
    <property type="entry name" value="GLY_RADICAL_1"/>
    <property type="match status" value="1"/>
</dbReference>
<evidence type="ECO:0000313" key="4">
    <source>
        <dbReference type="EMBL" id="UNY46955.1"/>
    </source>
</evidence>
<protein>
    <submittedName>
        <fullName evidence="4">Autonomous glycyl radical cofactor</fullName>
    </submittedName>
</protein>
<evidence type="ECO:0000313" key="5">
    <source>
        <dbReference type="Proteomes" id="UP000832072"/>
    </source>
</evidence>
<dbReference type="KEGG" id="vg:77941840"/>
<dbReference type="GeneID" id="77941840"/>
<evidence type="ECO:0000256" key="1">
    <source>
        <dbReference type="ARBA" id="ARBA00022818"/>
    </source>
</evidence>
<keyword evidence="1 2" id="KW-0556">Organic radical</keyword>
<evidence type="ECO:0000256" key="2">
    <source>
        <dbReference type="PROSITE-ProRule" id="PRU00493"/>
    </source>
</evidence>
<dbReference type="PROSITE" id="PS51149">
    <property type="entry name" value="GLY_RADICAL_2"/>
    <property type="match status" value="1"/>
</dbReference>
<dbReference type="EMBL" id="OM638103">
    <property type="protein sequence ID" value="UNY46955.1"/>
    <property type="molecule type" value="Genomic_DNA"/>
</dbReference>
<reference evidence="4 5" key="1">
    <citation type="submission" date="2022-02" db="EMBL/GenBank/DDBJ databases">
        <authorList>
            <person name="Tian F."/>
            <person name="Li J."/>
            <person name="Li F."/>
            <person name="Tong Y."/>
        </authorList>
    </citation>
    <scope>NUCLEOTIDE SEQUENCE [LARGE SCALE GENOMIC DNA]</scope>
</reference>
<evidence type="ECO:0000259" key="3">
    <source>
        <dbReference type="PROSITE" id="PS51149"/>
    </source>
</evidence>
<dbReference type="PANTHER" id="PTHR30191">
    <property type="entry name" value="FORMATE ACETYLTRANSFERASE"/>
    <property type="match status" value="1"/>
</dbReference>
<gene>
    <name evidence="4" type="primary">grcA</name>
    <name evidence="4" type="ORF">EHEKIMEA_00067</name>
</gene>
<dbReference type="PANTHER" id="PTHR30191:SF0">
    <property type="entry name" value="FORMATE ACETYLTRANSFERASE 1"/>
    <property type="match status" value="1"/>
</dbReference>
<dbReference type="GO" id="GO:0008861">
    <property type="term" value="F:formate C-acetyltransferase activity"/>
    <property type="evidence" value="ECO:0007669"/>
    <property type="project" value="TreeGrafter"/>
</dbReference>
<feature type="domain" description="Glycine radical" evidence="3">
    <location>
        <begin position="1"/>
        <end position="123"/>
    </location>
</feature>
<organism evidence="4 5">
    <name type="scientific">Cronobacter phage LPCS28</name>
    <dbReference type="NCBI Taxonomy" id="2924885"/>
    <lineage>
        <taxon>Viruses</taxon>
        <taxon>Duplodnaviria</taxon>
        <taxon>Heunggongvirae</taxon>
        <taxon>Uroviricota</taxon>
        <taxon>Caudoviricetes</taxon>
        <taxon>Pantevenvirales</taxon>
        <taxon>Straboviridae</taxon>
        <taxon>Nanhuvirus</taxon>
        <taxon>Nanhuvirus LPCS28</taxon>
    </lineage>
</organism>
<dbReference type="InterPro" id="IPR050244">
    <property type="entry name" value="Auton_GlycylRad_Cofactor"/>
</dbReference>
<dbReference type="Gene3D" id="3.20.70.20">
    <property type="match status" value="1"/>
</dbReference>
<dbReference type="SUPFAM" id="SSF51998">
    <property type="entry name" value="PFL-like glycyl radical enzymes"/>
    <property type="match status" value="1"/>
</dbReference>
<keyword evidence="5" id="KW-1185">Reference proteome</keyword>
<dbReference type="Proteomes" id="UP000832072">
    <property type="component" value="Segment"/>
</dbReference>
<accession>A0AAE9K6H4</accession>
<proteinExistence type="predicted"/>
<dbReference type="RefSeq" id="YP_010665766.1">
    <property type="nucleotide sequence ID" value="NC_070937.1"/>
</dbReference>
<name>A0AAE9K6H4_9CAUD</name>